<dbReference type="AlphaFoldDB" id="J3NPQ1"/>
<dbReference type="VEuPathDB" id="FungiDB:GGTG_03258"/>
<dbReference type="Gene3D" id="1.25.10.50">
    <property type="match status" value="1"/>
</dbReference>
<reference evidence="3" key="4">
    <citation type="journal article" date="2015" name="G3 (Bethesda)">
        <title>Genome sequences of three phytopathogenic species of the Magnaporthaceae family of fungi.</title>
        <authorList>
            <person name="Okagaki L.H."/>
            <person name="Nunes C.C."/>
            <person name="Sailsbery J."/>
            <person name="Clay B."/>
            <person name="Brown D."/>
            <person name="John T."/>
            <person name="Oh Y."/>
            <person name="Young N."/>
            <person name="Fitzgerald M."/>
            <person name="Haas B.J."/>
            <person name="Zeng Q."/>
            <person name="Young S."/>
            <person name="Adiconis X."/>
            <person name="Fan L."/>
            <person name="Levin J.Z."/>
            <person name="Mitchell T.K."/>
            <person name="Okubara P.A."/>
            <person name="Farman M.L."/>
            <person name="Kohn L.M."/>
            <person name="Birren B."/>
            <person name="Ma L.-J."/>
            <person name="Dean R.A."/>
        </authorList>
    </citation>
    <scope>NUCLEOTIDE SEQUENCE</scope>
    <source>
        <strain evidence="3">R3-111a-1</strain>
    </source>
</reference>
<evidence type="ECO:0000259" key="1">
    <source>
        <dbReference type="Pfam" id="PF18795"/>
    </source>
</evidence>
<dbReference type="HOGENOM" id="CLU_064433_0_0_1"/>
<gene>
    <name evidence="3" type="primary">20343716</name>
    <name evidence="2" type="ORF">GGTG_03258</name>
</gene>
<reference evidence="3" key="5">
    <citation type="submission" date="2018-04" db="UniProtKB">
        <authorList>
            <consortium name="EnsemblFungi"/>
        </authorList>
    </citation>
    <scope>IDENTIFICATION</scope>
    <source>
        <strain evidence="3">R3-111a-1</strain>
    </source>
</reference>
<dbReference type="STRING" id="644352.J3NPQ1"/>
<name>J3NPQ1_GAET3</name>
<protein>
    <recommendedName>
        <fullName evidence="1">DNA mismatch repair protein HSM3 N-terminal domain-containing protein</fullName>
    </recommendedName>
</protein>
<reference evidence="2" key="3">
    <citation type="submission" date="2010-09" db="EMBL/GenBank/DDBJ databases">
        <title>Annotation of Gaeumannomyces graminis var. tritici R3-111a-1.</title>
        <authorList>
            <consortium name="The Broad Institute Genome Sequencing Platform"/>
            <person name="Ma L.-J."/>
            <person name="Dead R."/>
            <person name="Young S.K."/>
            <person name="Zeng Q."/>
            <person name="Gargeya S."/>
            <person name="Fitzgerald M."/>
            <person name="Haas B."/>
            <person name="Abouelleil A."/>
            <person name="Alvarado L."/>
            <person name="Arachchi H.M."/>
            <person name="Berlin A."/>
            <person name="Brown A."/>
            <person name="Chapman S.B."/>
            <person name="Chen Z."/>
            <person name="Dunbar C."/>
            <person name="Freedman E."/>
            <person name="Gearin G."/>
            <person name="Gellesch M."/>
            <person name="Goldberg J."/>
            <person name="Griggs A."/>
            <person name="Gujja S."/>
            <person name="Heiman D."/>
            <person name="Howarth C."/>
            <person name="Larson L."/>
            <person name="Lui A."/>
            <person name="MacDonald P.J.P."/>
            <person name="Mehta T."/>
            <person name="Montmayeur A."/>
            <person name="Murphy C."/>
            <person name="Neiman D."/>
            <person name="Pearson M."/>
            <person name="Priest M."/>
            <person name="Roberts A."/>
            <person name="Saif S."/>
            <person name="Shea T."/>
            <person name="Shenoy N."/>
            <person name="Sisk P."/>
            <person name="Stolte C."/>
            <person name="Sykes S."/>
            <person name="Yandava C."/>
            <person name="Wortman J."/>
            <person name="Nusbaum C."/>
            <person name="Birren B."/>
        </authorList>
    </citation>
    <scope>NUCLEOTIDE SEQUENCE</scope>
    <source>
        <strain evidence="2">R3-111a-1</strain>
    </source>
</reference>
<organism evidence="2">
    <name type="scientific">Gaeumannomyces tritici (strain R3-111a-1)</name>
    <name type="common">Wheat and barley take-all root rot fungus</name>
    <name type="synonym">Gaeumannomyces graminis var. tritici</name>
    <dbReference type="NCBI Taxonomy" id="644352"/>
    <lineage>
        <taxon>Eukaryota</taxon>
        <taxon>Fungi</taxon>
        <taxon>Dikarya</taxon>
        <taxon>Ascomycota</taxon>
        <taxon>Pezizomycotina</taxon>
        <taxon>Sordariomycetes</taxon>
        <taxon>Sordariomycetidae</taxon>
        <taxon>Magnaporthales</taxon>
        <taxon>Magnaporthaceae</taxon>
        <taxon>Gaeumannomyces</taxon>
    </lineage>
</organism>
<reference evidence="2" key="2">
    <citation type="submission" date="2010-07" db="EMBL/GenBank/DDBJ databases">
        <authorList>
            <consortium name="The Broad Institute Genome Sequencing Platform"/>
            <consortium name="Broad Institute Genome Sequencing Center for Infectious Disease"/>
            <person name="Ma L.-J."/>
            <person name="Dead R."/>
            <person name="Young S."/>
            <person name="Zeng Q."/>
            <person name="Koehrsen M."/>
            <person name="Alvarado L."/>
            <person name="Berlin A."/>
            <person name="Chapman S.B."/>
            <person name="Chen Z."/>
            <person name="Freedman E."/>
            <person name="Gellesch M."/>
            <person name="Goldberg J."/>
            <person name="Griggs A."/>
            <person name="Gujja S."/>
            <person name="Heilman E.R."/>
            <person name="Heiman D."/>
            <person name="Hepburn T."/>
            <person name="Howarth C."/>
            <person name="Jen D."/>
            <person name="Larson L."/>
            <person name="Mehta T."/>
            <person name="Neiman D."/>
            <person name="Pearson M."/>
            <person name="Roberts A."/>
            <person name="Saif S."/>
            <person name="Shea T."/>
            <person name="Shenoy N."/>
            <person name="Sisk P."/>
            <person name="Stolte C."/>
            <person name="Sykes S."/>
            <person name="Walk T."/>
            <person name="White J."/>
            <person name="Yandava C."/>
            <person name="Haas B."/>
            <person name="Nusbaum C."/>
            <person name="Birren B."/>
        </authorList>
    </citation>
    <scope>NUCLEOTIDE SEQUENCE</scope>
    <source>
        <strain evidence="2">R3-111a-1</strain>
    </source>
</reference>
<dbReference type="Pfam" id="PF18795">
    <property type="entry name" value="HSM3_N"/>
    <property type="match status" value="1"/>
</dbReference>
<proteinExistence type="predicted"/>
<dbReference type="Proteomes" id="UP000006039">
    <property type="component" value="Unassembled WGS sequence"/>
</dbReference>
<keyword evidence="4" id="KW-1185">Reference proteome</keyword>
<evidence type="ECO:0000313" key="3">
    <source>
        <dbReference type="EnsemblFungi" id="EJT78156"/>
    </source>
</evidence>
<dbReference type="eggNOG" id="ENOG502S03U">
    <property type="taxonomic scope" value="Eukaryota"/>
</dbReference>
<dbReference type="InterPro" id="IPR041335">
    <property type="entry name" value="HSM3_N"/>
</dbReference>
<reference evidence="4" key="1">
    <citation type="submission" date="2010-07" db="EMBL/GenBank/DDBJ databases">
        <title>The genome sequence of Gaeumannomyces graminis var. tritici strain R3-111a-1.</title>
        <authorList>
            <consortium name="The Broad Institute Genome Sequencing Platform"/>
            <person name="Ma L.-J."/>
            <person name="Dead R."/>
            <person name="Young S."/>
            <person name="Zeng Q."/>
            <person name="Koehrsen M."/>
            <person name="Alvarado L."/>
            <person name="Berlin A."/>
            <person name="Chapman S.B."/>
            <person name="Chen Z."/>
            <person name="Freedman E."/>
            <person name="Gellesch M."/>
            <person name="Goldberg J."/>
            <person name="Griggs A."/>
            <person name="Gujja S."/>
            <person name="Heilman E.R."/>
            <person name="Heiman D."/>
            <person name="Hepburn T."/>
            <person name="Howarth C."/>
            <person name="Jen D."/>
            <person name="Larson L."/>
            <person name="Mehta T."/>
            <person name="Neiman D."/>
            <person name="Pearson M."/>
            <person name="Roberts A."/>
            <person name="Saif S."/>
            <person name="Shea T."/>
            <person name="Shenoy N."/>
            <person name="Sisk P."/>
            <person name="Stolte C."/>
            <person name="Sykes S."/>
            <person name="Walk T."/>
            <person name="White J."/>
            <person name="Yandava C."/>
            <person name="Haas B."/>
            <person name="Nusbaum C."/>
            <person name="Birren B."/>
        </authorList>
    </citation>
    <scope>NUCLEOTIDE SEQUENCE [LARGE SCALE GENOMIC DNA]</scope>
    <source>
        <strain evidence="4">R3-111a-1</strain>
    </source>
</reference>
<sequence>MGDMMDAVPVTELEELEKHLDDLTEKPDTPIDAELFDRVELQLTEANIPNIMPRLLPKLASILKVYQLDPLVLCSLALKLLQATSFTQIFTITSEADIVEALRSPAASANTLAMAILGKASASPSEVSILAASTLLVTEFLKCWLSAPQVEVGERGVHALTDLLETDCELPPVTLPLASGLPRTDLMRRRVPGHGSLWRRLFMDRDMFKLLVDLCEGTPFDGDVKQRSLAQGRILRVIPRLAVIHFSALTRSYHPDLLPRPNARAAGASPDSFLHYVTVRMVDLDDYLMRLSLVDYIETLVCAGRIAQHSPYTEEVLRGLLRELAALDPTLTRTLESLPERVAEDEAEKMKGWINKLIPQPPNVVVE</sequence>
<feature type="domain" description="DNA mismatch repair protein HSM3 N-terminal" evidence="1">
    <location>
        <begin position="18"/>
        <end position="126"/>
    </location>
</feature>
<dbReference type="EMBL" id="GL385396">
    <property type="protein sequence ID" value="EJT78156.1"/>
    <property type="molecule type" value="Genomic_DNA"/>
</dbReference>
<dbReference type="EnsemblFungi" id="EJT78156">
    <property type="protein sequence ID" value="EJT78156"/>
    <property type="gene ID" value="GGTG_03258"/>
</dbReference>
<accession>J3NPQ1</accession>
<dbReference type="RefSeq" id="XP_009219301.1">
    <property type="nucleotide sequence ID" value="XM_009221037.1"/>
</dbReference>
<evidence type="ECO:0000313" key="2">
    <source>
        <dbReference type="EMBL" id="EJT78156.1"/>
    </source>
</evidence>
<dbReference type="OrthoDB" id="4538483at2759"/>
<evidence type="ECO:0000313" key="4">
    <source>
        <dbReference type="Proteomes" id="UP000006039"/>
    </source>
</evidence>
<dbReference type="GeneID" id="20343716"/>